<dbReference type="Pfam" id="PF26355">
    <property type="entry name" value="HTH_VMAP-M9"/>
    <property type="match status" value="1"/>
</dbReference>
<dbReference type="Pfam" id="PF00931">
    <property type="entry name" value="NB-ARC"/>
    <property type="match status" value="1"/>
</dbReference>
<evidence type="ECO:0000313" key="3">
    <source>
        <dbReference type="Proteomes" id="UP000715781"/>
    </source>
</evidence>
<organism evidence="2 3">
    <name type="scientific">Mojavia pulchra JT2-VF2</name>
    <dbReference type="NCBI Taxonomy" id="287848"/>
    <lineage>
        <taxon>Bacteria</taxon>
        <taxon>Bacillati</taxon>
        <taxon>Cyanobacteriota</taxon>
        <taxon>Cyanophyceae</taxon>
        <taxon>Nostocales</taxon>
        <taxon>Nostocaceae</taxon>
    </lineage>
</organism>
<reference evidence="2" key="2">
    <citation type="journal article" date="2022" name="Microbiol. Resour. Announc.">
        <title>Metagenome Sequencing to Explore Phylogenomics of Terrestrial Cyanobacteria.</title>
        <authorList>
            <person name="Ward R.D."/>
            <person name="Stajich J.E."/>
            <person name="Johansen J.R."/>
            <person name="Huntemann M."/>
            <person name="Clum A."/>
            <person name="Foster B."/>
            <person name="Foster B."/>
            <person name="Roux S."/>
            <person name="Palaniappan K."/>
            <person name="Varghese N."/>
            <person name="Mukherjee S."/>
            <person name="Reddy T.B.K."/>
            <person name="Daum C."/>
            <person name="Copeland A."/>
            <person name="Chen I.A."/>
            <person name="Ivanova N.N."/>
            <person name="Kyrpides N.C."/>
            <person name="Shapiro N."/>
            <person name="Eloe-Fadrosh E.A."/>
            <person name="Pietrasiak N."/>
        </authorList>
    </citation>
    <scope>NUCLEOTIDE SEQUENCE</scope>
    <source>
        <strain evidence="2">JT2-VF2</strain>
    </source>
</reference>
<name>A0A951Q610_9NOST</name>
<dbReference type="InterPro" id="IPR027417">
    <property type="entry name" value="P-loop_NTPase"/>
</dbReference>
<dbReference type="Proteomes" id="UP000715781">
    <property type="component" value="Unassembled WGS sequence"/>
</dbReference>
<dbReference type="InterPro" id="IPR058651">
    <property type="entry name" value="HTH_VMAP-M9"/>
</dbReference>
<comment type="caution">
    <text evidence="2">The sequence shown here is derived from an EMBL/GenBank/DDBJ whole genome shotgun (WGS) entry which is preliminary data.</text>
</comment>
<dbReference type="SUPFAM" id="SSF52540">
    <property type="entry name" value="P-loop containing nucleoside triphosphate hydrolases"/>
    <property type="match status" value="1"/>
</dbReference>
<proteinExistence type="predicted"/>
<gene>
    <name evidence="2" type="ORF">KME32_36350</name>
</gene>
<dbReference type="EMBL" id="JAHHHN010000084">
    <property type="protein sequence ID" value="MBW4566429.1"/>
    <property type="molecule type" value="Genomic_DNA"/>
</dbReference>
<evidence type="ECO:0000313" key="2">
    <source>
        <dbReference type="EMBL" id="MBW4566429.1"/>
    </source>
</evidence>
<accession>A0A951Q610</accession>
<dbReference type="AlphaFoldDB" id="A0A951Q610"/>
<dbReference type="InterPro" id="IPR002182">
    <property type="entry name" value="NB-ARC"/>
</dbReference>
<sequence>MSSAMDSNISQKVNLPNSIVLTRRGQKHKDAQDSGNVTFEEALSVVNEMVFAKTGKHLNKPEIDVMRGAWHDKDYGEIASDSIYKLNYLQRVVGARLWDTLSDVLGNGERVTKKRLRECLEQVVQEHYLQYVANSINKGQIKGRNLPDFSSFYGRTKELASLKEIVFKQRCVLLLGVAGIGKSTLAAKLLAEFSLESEPQFDCLIWKSVSHAPLFQDFVLDLLEILQPSKLSDSDLPKYTQAMITMLIKQLQSRRCLLVLDEYDSLFKAIGLEQRLEYSLFFRRFIEELDQGCLLLTSRFLTGDIENMLITEKPIDCLKLEGLDTDAAINFLNTQGLHDKEKISDLVETYRANPGEMKAVINRINHFFGGDSETFFEHKTTLISSRFEAMLNEMFGQLLSDLQRQILIYLAERIALTSQSVQFTQLLSDPKFKNNVSGSTLEVIRALEQLESMSLIESNKNADTKAITFTLQPVIKKYITTDPLGLVHVADTSTLKFAS</sequence>
<reference evidence="2" key="1">
    <citation type="submission" date="2021-05" db="EMBL/GenBank/DDBJ databases">
        <authorList>
            <person name="Pietrasiak N."/>
            <person name="Ward R."/>
            <person name="Stajich J.E."/>
            <person name="Kurbessoian T."/>
        </authorList>
    </citation>
    <scope>NUCLEOTIDE SEQUENCE</scope>
    <source>
        <strain evidence="2">JT2-VF2</strain>
    </source>
</reference>
<feature type="domain" description="AAA+ ATPase" evidence="1">
    <location>
        <begin position="168"/>
        <end position="321"/>
    </location>
</feature>
<evidence type="ECO:0000259" key="1">
    <source>
        <dbReference type="SMART" id="SM00382"/>
    </source>
</evidence>
<dbReference type="SMART" id="SM00382">
    <property type="entry name" value="AAA"/>
    <property type="match status" value="1"/>
</dbReference>
<protein>
    <submittedName>
        <fullName evidence="2">NACHT domain-containing protein</fullName>
    </submittedName>
</protein>
<dbReference type="InterPro" id="IPR003593">
    <property type="entry name" value="AAA+_ATPase"/>
</dbReference>
<dbReference type="Gene3D" id="3.40.50.300">
    <property type="entry name" value="P-loop containing nucleotide triphosphate hydrolases"/>
    <property type="match status" value="1"/>
</dbReference>